<feature type="coiled-coil region" evidence="4">
    <location>
        <begin position="381"/>
        <end position="455"/>
    </location>
</feature>
<keyword evidence="8" id="KW-1185">Reference proteome</keyword>
<dbReference type="InterPro" id="IPR006703">
    <property type="entry name" value="G_AIG1"/>
</dbReference>
<evidence type="ECO:0000259" key="6">
    <source>
        <dbReference type="PROSITE" id="PS51720"/>
    </source>
</evidence>
<keyword evidence="3" id="KW-0342">GTP-binding</keyword>
<dbReference type="Gene3D" id="3.40.50.300">
    <property type="entry name" value="P-loop containing nucleotide triphosphate hydrolases"/>
    <property type="match status" value="1"/>
</dbReference>
<proteinExistence type="inferred from homology"/>
<keyword evidence="2" id="KW-0547">Nucleotide-binding</keyword>
<dbReference type="Proteomes" id="UP000606274">
    <property type="component" value="Unassembled WGS sequence"/>
</dbReference>
<evidence type="ECO:0000256" key="2">
    <source>
        <dbReference type="ARBA" id="ARBA00022741"/>
    </source>
</evidence>
<gene>
    <name evidence="7" type="ORF">HF521_013714</name>
</gene>
<dbReference type="SUPFAM" id="SSF52540">
    <property type="entry name" value="P-loop containing nucleoside triphosphate hydrolases"/>
    <property type="match status" value="1"/>
</dbReference>
<dbReference type="Pfam" id="PF04548">
    <property type="entry name" value="AIG1"/>
    <property type="match status" value="1"/>
</dbReference>
<dbReference type="GO" id="GO:0005525">
    <property type="term" value="F:GTP binding"/>
    <property type="evidence" value="ECO:0007669"/>
    <property type="project" value="UniProtKB-KW"/>
</dbReference>
<reference evidence="7" key="1">
    <citation type="submission" date="2020-08" db="EMBL/GenBank/DDBJ databases">
        <title>Chromosome-level assembly of Southern catfish (Silurus meridionalis) provides insights into visual adaptation to the nocturnal and benthic lifestyles.</title>
        <authorList>
            <person name="Zhang Y."/>
            <person name="Wang D."/>
            <person name="Peng Z."/>
        </authorList>
    </citation>
    <scope>NUCLEOTIDE SEQUENCE</scope>
    <source>
        <strain evidence="7">SWU-2019-XX</strain>
        <tissue evidence="7">Muscle</tissue>
    </source>
</reference>
<evidence type="ECO:0000256" key="1">
    <source>
        <dbReference type="ARBA" id="ARBA00008535"/>
    </source>
</evidence>
<evidence type="ECO:0000256" key="4">
    <source>
        <dbReference type="SAM" id="Coils"/>
    </source>
</evidence>
<evidence type="ECO:0000313" key="7">
    <source>
        <dbReference type="EMBL" id="KAF7688907.1"/>
    </source>
</evidence>
<organism evidence="7 8">
    <name type="scientific">Silurus meridionalis</name>
    <name type="common">Southern catfish</name>
    <name type="synonym">Silurus soldatovi meridionalis</name>
    <dbReference type="NCBI Taxonomy" id="175797"/>
    <lineage>
        <taxon>Eukaryota</taxon>
        <taxon>Metazoa</taxon>
        <taxon>Chordata</taxon>
        <taxon>Craniata</taxon>
        <taxon>Vertebrata</taxon>
        <taxon>Euteleostomi</taxon>
        <taxon>Actinopterygii</taxon>
        <taxon>Neopterygii</taxon>
        <taxon>Teleostei</taxon>
        <taxon>Ostariophysi</taxon>
        <taxon>Siluriformes</taxon>
        <taxon>Siluridae</taxon>
        <taxon>Silurus</taxon>
    </lineage>
</organism>
<dbReference type="FunFam" id="3.40.50.300:FF:002274">
    <property type="entry name" value="Si:dkeyp-69e1.8"/>
    <property type="match status" value="1"/>
</dbReference>
<comment type="caution">
    <text evidence="7">The sequence shown here is derived from an EMBL/GenBank/DDBJ whole genome shotgun (WGS) entry which is preliminary data.</text>
</comment>
<feature type="domain" description="AIG1-type G" evidence="6">
    <location>
        <begin position="161"/>
        <end position="370"/>
    </location>
</feature>
<accession>A0A8T0ACM1</accession>
<dbReference type="AlphaFoldDB" id="A0A8T0ACM1"/>
<dbReference type="PROSITE" id="PS51720">
    <property type="entry name" value="G_AIG1"/>
    <property type="match status" value="1"/>
</dbReference>
<name>A0A8T0ACM1_SILME</name>
<dbReference type="EMBL" id="JABFDY010000025">
    <property type="protein sequence ID" value="KAF7688907.1"/>
    <property type="molecule type" value="Genomic_DNA"/>
</dbReference>
<evidence type="ECO:0000256" key="3">
    <source>
        <dbReference type="ARBA" id="ARBA00023134"/>
    </source>
</evidence>
<feature type="region of interest" description="Disordered" evidence="5">
    <location>
        <begin position="93"/>
        <end position="138"/>
    </location>
</feature>
<keyword evidence="4" id="KW-0175">Coiled coil</keyword>
<sequence length="463" mass="53726">MERDKQIQEKDKLLTENTQRLQMKEKTLEEKNTLLREITEECEKSKRTLEENQKQIKDNERKLENILKELETSKNKLMERDKQLQEKDRLLEEKTKQLQEQTDPESSAPIRRRNSMDVLPPFMSGETQDSETPIRRRSSMEEVRPLLGGEFTPHSPVSVPVAELRVVLLGGTGSGKSAAGNIILGREEMNQDSTSTATYTSTSTSTSTQQSESTQGEVAGRKVTVVDTPDWFSPGLSLEKLRQDVELCVHLSAPGPHAFLLLIPVKQPTGEQKRMLEKIEEIFGERFWRTTMIIFSVTDELQKKNIEEFIQSGDQEVQRLVEKCGNRFQCLNLKESGDGSQVSELLEKIEKMVEENREKFYSSEIYLETESQIRAMETKILKEIEEKRMEGEKEMKEKIDKEVQESLRKIEGVIQEHEGDITQLNDRTSELERKMKEEMDEVKKKELEMELQREVEKKRNGRR</sequence>
<evidence type="ECO:0000313" key="8">
    <source>
        <dbReference type="Proteomes" id="UP000606274"/>
    </source>
</evidence>
<dbReference type="InterPro" id="IPR027417">
    <property type="entry name" value="P-loop_NTPase"/>
</dbReference>
<protein>
    <recommendedName>
        <fullName evidence="6">AIG1-type G domain-containing protein</fullName>
    </recommendedName>
</protein>
<dbReference type="PANTHER" id="PTHR10903:SF170">
    <property type="entry name" value="GTPASE IMAP FAMILY MEMBER 7"/>
    <property type="match status" value="1"/>
</dbReference>
<dbReference type="InterPro" id="IPR045058">
    <property type="entry name" value="GIMA/IAN/Toc"/>
</dbReference>
<evidence type="ECO:0000256" key="5">
    <source>
        <dbReference type="SAM" id="MobiDB-lite"/>
    </source>
</evidence>
<dbReference type="PANTHER" id="PTHR10903">
    <property type="entry name" value="GTPASE, IMAP FAMILY MEMBER-RELATED"/>
    <property type="match status" value="1"/>
</dbReference>
<comment type="similarity">
    <text evidence="1">Belongs to the TRAFAC class TrmE-Era-EngA-EngB-Septin-like GTPase superfamily. AIG1/Toc34/Toc159-like paraseptin GTPase family. IAN subfamily.</text>
</comment>
<feature type="region of interest" description="Disordered" evidence="5">
    <location>
        <begin position="187"/>
        <end position="219"/>
    </location>
</feature>
<feature type="compositionally biased region" description="Low complexity" evidence="5">
    <location>
        <begin position="193"/>
        <end position="215"/>
    </location>
</feature>